<dbReference type="AlphaFoldDB" id="A0A507DY82"/>
<evidence type="ECO:0000259" key="8">
    <source>
        <dbReference type="Pfam" id="PF01545"/>
    </source>
</evidence>
<dbReference type="Pfam" id="PF01545">
    <property type="entry name" value="Cation_efflux"/>
    <property type="match status" value="1"/>
</dbReference>
<evidence type="ECO:0000256" key="1">
    <source>
        <dbReference type="ARBA" id="ARBA00004141"/>
    </source>
</evidence>
<keyword evidence="6" id="KW-0472">Membrane</keyword>
<dbReference type="Gene3D" id="3.30.70.1350">
    <property type="entry name" value="Cation efflux protein, cytoplasmic domain"/>
    <property type="match status" value="1"/>
</dbReference>
<dbReference type="Pfam" id="PF16916">
    <property type="entry name" value="ZT_dimer"/>
    <property type="match status" value="1"/>
</dbReference>
<evidence type="ECO:0000256" key="4">
    <source>
        <dbReference type="ARBA" id="ARBA00022692"/>
    </source>
</evidence>
<accession>A0A507DY82</accession>
<comment type="caution">
    <text evidence="10">The sequence shown here is derived from an EMBL/GenBank/DDBJ whole genome shotgun (WGS) entry which is preliminary data.</text>
</comment>
<dbReference type="Gene3D" id="1.20.1510.10">
    <property type="entry name" value="Cation efflux protein transmembrane domain"/>
    <property type="match status" value="1"/>
</dbReference>
<dbReference type="STRING" id="109895.A0A507DY82"/>
<dbReference type="SUPFAM" id="SSF160240">
    <property type="entry name" value="Cation efflux protein cytoplasmic domain-like"/>
    <property type="match status" value="1"/>
</dbReference>
<dbReference type="GO" id="GO:0098771">
    <property type="term" value="P:inorganic ion homeostasis"/>
    <property type="evidence" value="ECO:0007669"/>
    <property type="project" value="UniProtKB-ARBA"/>
</dbReference>
<dbReference type="PANTHER" id="PTHR43840:SF15">
    <property type="entry name" value="MITOCHONDRIAL METAL TRANSPORTER 1-RELATED"/>
    <property type="match status" value="1"/>
</dbReference>
<dbReference type="SUPFAM" id="SSF161111">
    <property type="entry name" value="Cation efflux protein transmembrane domain-like"/>
    <property type="match status" value="1"/>
</dbReference>
<keyword evidence="4" id="KW-0812">Transmembrane</keyword>
<evidence type="ECO:0000313" key="10">
    <source>
        <dbReference type="EMBL" id="TPX56105.1"/>
    </source>
</evidence>
<keyword evidence="5" id="KW-1133">Transmembrane helix</keyword>
<evidence type="ECO:0000256" key="6">
    <source>
        <dbReference type="ARBA" id="ARBA00023136"/>
    </source>
</evidence>
<reference evidence="10 11" key="1">
    <citation type="journal article" date="2019" name="Sci. Rep.">
        <title>Comparative genomics of chytrid fungi reveal insights into the obligate biotrophic and pathogenic lifestyle of Synchytrium endobioticum.</title>
        <authorList>
            <person name="van de Vossenberg B.T.L.H."/>
            <person name="Warris S."/>
            <person name="Nguyen H.D.T."/>
            <person name="van Gent-Pelzer M.P.E."/>
            <person name="Joly D.L."/>
            <person name="van de Geest H.C."/>
            <person name="Bonants P.J.M."/>
            <person name="Smith D.S."/>
            <person name="Levesque C.A."/>
            <person name="van der Lee T.A.J."/>
        </authorList>
    </citation>
    <scope>NUCLEOTIDE SEQUENCE [LARGE SCALE GENOMIC DNA]</scope>
    <source>
        <strain evidence="10 11">CBS 809.83</strain>
    </source>
</reference>
<feature type="region of interest" description="Disordered" evidence="7">
    <location>
        <begin position="29"/>
        <end position="56"/>
    </location>
</feature>
<evidence type="ECO:0000256" key="5">
    <source>
        <dbReference type="ARBA" id="ARBA00022989"/>
    </source>
</evidence>
<dbReference type="GO" id="GO:0030003">
    <property type="term" value="P:intracellular monoatomic cation homeostasis"/>
    <property type="evidence" value="ECO:0007669"/>
    <property type="project" value="UniProtKB-ARBA"/>
</dbReference>
<evidence type="ECO:0000256" key="2">
    <source>
        <dbReference type="ARBA" id="ARBA00008114"/>
    </source>
</evidence>
<keyword evidence="11" id="KW-1185">Reference proteome</keyword>
<organism evidence="10 11">
    <name type="scientific">Powellomyces hirtus</name>
    <dbReference type="NCBI Taxonomy" id="109895"/>
    <lineage>
        <taxon>Eukaryota</taxon>
        <taxon>Fungi</taxon>
        <taxon>Fungi incertae sedis</taxon>
        <taxon>Chytridiomycota</taxon>
        <taxon>Chytridiomycota incertae sedis</taxon>
        <taxon>Chytridiomycetes</taxon>
        <taxon>Spizellomycetales</taxon>
        <taxon>Powellomycetaceae</taxon>
        <taxon>Powellomyces</taxon>
    </lineage>
</organism>
<keyword evidence="3" id="KW-0813">Transport</keyword>
<dbReference type="NCBIfam" id="TIGR01297">
    <property type="entry name" value="CDF"/>
    <property type="match status" value="1"/>
</dbReference>
<dbReference type="FunFam" id="1.20.1510.10:FF:000006">
    <property type="entry name" value="Divalent cation efflux transporter"/>
    <property type="match status" value="1"/>
</dbReference>
<evidence type="ECO:0000256" key="7">
    <source>
        <dbReference type="SAM" id="MobiDB-lite"/>
    </source>
</evidence>
<proteinExistence type="inferred from homology"/>
<gene>
    <name evidence="10" type="ORF">PhCBS80983_g04780</name>
</gene>
<dbReference type="InterPro" id="IPR002524">
    <property type="entry name" value="Cation_efflux"/>
</dbReference>
<dbReference type="GO" id="GO:0008324">
    <property type="term" value="F:monoatomic cation transmembrane transporter activity"/>
    <property type="evidence" value="ECO:0007669"/>
    <property type="project" value="InterPro"/>
</dbReference>
<feature type="domain" description="Cation efflux protein cytoplasmic" evidence="9">
    <location>
        <begin position="286"/>
        <end position="349"/>
    </location>
</feature>
<sequence length="376" mass="39963">MFSQLRPIPVRTGLLRTRYTVRPLRAFPPIRSHATHGHGHGHGREHGNTHGPLIDRSTREGTQVTLAGLGLNVGLTVAKGAGGMMWHSSSLIAEAVHSLSDLTSDFVTLFSYRKARAPPSRNFPLGYAKLEPLGGVIVSGLLIAAGVGIALNSAELLYTLLTHPTPTSTAHPLPPIALYIMVSSVVLKEAMYRWTLHIANRVDSDVLRANAWHHRLDAASSSVALAAVAGAVYGVPWFDPVGGVLVAGMVVKAGVESGMPSLMELLDAVAPEWMTKDIEQTLDTYVAKTADIAFLSNLEVRKAGPVAHVAVRLSVSDATTMSVARANEVSAEVEKELKEKMGDASDLIVSVRFDGHSATLPATPAANPAVNAINKR</sequence>
<comment type="similarity">
    <text evidence="2">Belongs to the cation diffusion facilitator (CDF) transporter (TC 2.A.4) family.</text>
</comment>
<evidence type="ECO:0000313" key="11">
    <source>
        <dbReference type="Proteomes" id="UP000318582"/>
    </source>
</evidence>
<dbReference type="InterPro" id="IPR036837">
    <property type="entry name" value="Cation_efflux_CTD_sf"/>
</dbReference>
<dbReference type="InterPro" id="IPR027469">
    <property type="entry name" value="Cation_efflux_TMD_sf"/>
</dbReference>
<dbReference type="PANTHER" id="PTHR43840">
    <property type="entry name" value="MITOCHONDRIAL METAL TRANSPORTER 1-RELATED"/>
    <property type="match status" value="1"/>
</dbReference>
<dbReference type="InterPro" id="IPR027470">
    <property type="entry name" value="Cation_efflux_CTD"/>
</dbReference>
<name>A0A507DY82_9FUNG</name>
<evidence type="ECO:0000256" key="3">
    <source>
        <dbReference type="ARBA" id="ARBA00022448"/>
    </source>
</evidence>
<feature type="domain" description="Cation efflux protein transmembrane" evidence="8">
    <location>
        <begin position="67"/>
        <end position="266"/>
    </location>
</feature>
<comment type="subcellular location">
    <subcellularLocation>
        <location evidence="1">Membrane</location>
        <topology evidence="1">Multi-pass membrane protein</topology>
    </subcellularLocation>
</comment>
<dbReference type="GO" id="GO:0016020">
    <property type="term" value="C:membrane"/>
    <property type="evidence" value="ECO:0007669"/>
    <property type="project" value="UniProtKB-SubCell"/>
</dbReference>
<dbReference type="EMBL" id="QEAQ01000085">
    <property type="protein sequence ID" value="TPX56105.1"/>
    <property type="molecule type" value="Genomic_DNA"/>
</dbReference>
<protein>
    <submittedName>
        <fullName evidence="10">Uncharacterized protein</fullName>
    </submittedName>
</protein>
<dbReference type="InterPro" id="IPR050291">
    <property type="entry name" value="CDF_Transporter"/>
</dbReference>
<dbReference type="InterPro" id="IPR058533">
    <property type="entry name" value="Cation_efflux_TM"/>
</dbReference>
<dbReference type="Proteomes" id="UP000318582">
    <property type="component" value="Unassembled WGS sequence"/>
</dbReference>
<evidence type="ECO:0000259" key="9">
    <source>
        <dbReference type="Pfam" id="PF16916"/>
    </source>
</evidence>